<dbReference type="PANTHER" id="PTHR30329:SF21">
    <property type="entry name" value="LIPOPROTEIN YIAD-RELATED"/>
    <property type="match status" value="1"/>
</dbReference>
<keyword evidence="8" id="KW-1185">Reference proteome</keyword>
<dbReference type="Proteomes" id="UP000321580">
    <property type="component" value="Unassembled WGS sequence"/>
</dbReference>
<dbReference type="AlphaFoldDB" id="A0A5C6RNF8"/>
<feature type="region of interest" description="Disordered" evidence="5">
    <location>
        <begin position="368"/>
        <end position="388"/>
    </location>
</feature>
<dbReference type="Gene3D" id="2.120.10.30">
    <property type="entry name" value="TolB, C-terminal domain"/>
    <property type="match status" value="1"/>
</dbReference>
<dbReference type="SUPFAM" id="SSF103088">
    <property type="entry name" value="OmpA-like"/>
    <property type="match status" value="1"/>
</dbReference>
<dbReference type="CDD" id="cd07185">
    <property type="entry name" value="OmpA_C-like"/>
    <property type="match status" value="1"/>
</dbReference>
<gene>
    <name evidence="7" type="ORF">FRY97_10195</name>
</gene>
<dbReference type="SUPFAM" id="SSF82171">
    <property type="entry name" value="DPP6 N-terminal domain-like"/>
    <property type="match status" value="1"/>
</dbReference>
<dbReference type="PROSITE" id="PS51123">
    <property type="entry name" value="OMPA_2"/>
    <property type="match status" value="1"/>
</dbReference>
<evidence type="ECO:0000256" key="1">
    <source>
        <dbReference type="ARBA" id="ARBA00004442"/>
    </source>
</evidence>
<dbReference type="InterPro" id="IPR050330">
    <property type="entry name" value="Bact_OuterMem_StrucFunc"/>
</dbReference>
<dbReference type="RefSeq" id="WP_147167423.1">
    <property type="nucleotide sequence ID" value="NZ_VOOR01000018.1"/>
</dbReference>
<evidence type="ECO:0000313" key="8">
    <source>
        <dbReference type="Proteomes" id="UP000321580"/>
    </source>
</evidence>
<dbReference type="Pfam" id="PF07676">
    <property type="entry name" value="PD40"/>
    <property type="match status" value="2"/>
</dbReference>
<accession>A0A5C6RNF8</accession>
<feature type="compositionally biased region" description="Polar residues" evidence="5">
    <location>
        <begin position="379"/>
        <end position="388"/>
    </location>
</feature>
<sequence length="680" mass="75167">MRLLYLLAGLCLSMSLMGQRGRRAELRAAESLNASVEVMNAQRLNSKTSEFAPAYYGRGLVFVSARHMAGPKDPATKLPFYDLYYSAFDANGNPLRPVNFSLNLNSDTHEGPVAFDNNTNKIYFTRSNIDHTTGKAEDGGRVRLKIYEATFGGLDWEDIRELPFNGDDYSTLHPALSSDGRLLFFASDREGGNGGFDIYLSIRDGNGWSEPYNLGNKVNSSDDELFPFYHDSGTLFFASNRKNGYGGADIFMMERNEENGWKDPVNIGKPFNSADNDFGLILNPEGNAGFFTSNRPGGKGDDDIYAFFAPDGIQGITFPDLLTTTFEVYNINSRAPISNAAIQIYELATGADGQEELLPLQWQLEAPDTEDDEPAVAQGSGSALSAPNELTNREGKAYILLDVNKSYRISISRRGYRTIEQDYRPRENTYNRPVEIPMDRNDCMTVDGFVTYNNGNRPAGGATILITNRQTNRMKTLSSDMSGKFTDCLENGYDYHILAEQVGYLPYETEISTKNNRSSYSKGVILKLAAAPEGQDGNQARSSTPATTGNEQPLFPLPIRPGQEAVLSGLAFSYGSAIIDLESTAALEQLARLMLQYPKMEVDITVHTDCQGTRDYNLRLSQERGLAIQAYLAGKGVAEGRVKTIGKGESQRLIDCPCESCSAEEQRQNRRVEVFITRAN</sequence>
<dbReference type="InterPro" id="IPR036737">
    <property type="entry name" value="OmpA-like_sf"/>
</dbReference>
<name>A0A5C6RNF8_9BACT</name>
<dbReference type="Gene3D" id="2.60.40.1120">
    <property type="entry name" value="Carboxypeptidase-like, regulatory domain"/>
    <property type="match status" value="1"/>
</dbReference>
<evidence type="ECO:0000259" key="6">
    <source>
        <dbReference type="PROSITE" id="PS51123"/>
    </source>
</evidence>
<dbReference type="InterPro" id="IPR006665">
    <property type="entry name" value="OmpA-like"/>
</dbReference>
<dbReference type="SUPFAM" id="SSF49464">
    <property type="entry name" value="Carboxypeptidase regulatory domain-like"/>
    <property type="match status" value="1"/>
</dbReference>
<protein>
    <submittedName>
        <fullName evidence="7">OmpA family protein</fullName>
    </submittedName>
</protein>
<dbReference type="GO" id="GO:0009279">
    <property type="term" value="C:cell outer membrane"/>
    <property type="evidence" value="ECO:0007669"/>
    <property type="project" value="UniProtKB-SubCell"/>
</dbReference>
<dbReference type="InterPro" id="IPR011042">
    <property type="entry name" value="6-blade_b-propeller_TolB-like"/>
</dbReference>
<dbReference type="CDD" id="cd15482">
    <property type="entry name" value="Sialidase_non-viral"/>
    <property type="match status" value="1"/>
</dbReference>
<comment type="caution">
    <text evidence="7">The sequence shown here is derived from an EMBL/GenBank/DDBJ whole genome shotgun (WGS) entry which is preliminary data.</text>
</comment>
<reference evidence="7 8" key="1">
    <citation type="submission" date="2019-08" db="EMBL/GenBank/DDBJ databases">
        <title>Genome of Phaeodactylibacter luteus.</title>
        <authorList>
            <person name="Bowman J.P."/>
        </authorList>
    </citation>
    <scope>NUCLEOTIDE SEQUENCE [LARGE SCALE GENOMIC DNA]</scope>
    <source>
        <strain evidence="7 8">KCTC 42180</strain>
    </source>
</reference>
<comment type="subcellular location">
    <subcellularLocation>
        <location evidence="1">Cell outer membrane</location>
    </subcellularLocation>
</comment>
<dbReference type="Pfam" id="PF00691">
    <property type="entry name" value="OmpA"/>
    <property type="match status" value="1"/>
</dbReference>
<evidence type="ECO:0000313" key="7">
    <source>
        <dbReference type="EMBL" id="TXB63170.1"/>
    </source>
</evidence>
<feature type="domain" description="OmpA-like" evidence="6">
    <location>
        <begin position="559"/>
        <end position="680"/>
    </location>
</feature>
<dbReference type="PANTHER" id="PTHR30329">
    <property type="entry name" value="STATOR ELEMENT OF FLAGELLAR MOTOR COMPLEX"/>
    <property type="match status" value="1"/>
</dbReference>
<dbReference type="Gene3D" id="3.30.1330.60">
    <property type="entry name" value="OmpA-like domain"/>
    <property type="match status" value="1"/>
</dbReference>
<evidence type="ECO:0000256" key="2">
    <source>
        <dbReference type="ARBA" id="ARBA00023136"/>
    </source>
</evidence>
<dbReference type="OrthoDB" id="1488841at2"/>
<keyword evidence="3" id="KW-0998">Cell outer membrane</keyword>
<evidence type="ECO:0000256" key="4">
    <source>
        <dbReference type="PROSITE-ProRule" id="PRU00473"/>
    </source>
</evidence>
<dbReference type="PRINTS" id="PR01021">
    <property type="entry name" value="OMPADOMAIN"/>
</dbReference>
<organism evidence="7 8">
    <name type="scientific">Phaeodactylibacter luteus</name>
    <dbReference type="NCBI Taxonomy" id="1564516"/>
    <lineage>
        <taxon>Bacteria</taxon>
        <taxon>Pseudomonadati</taxon>
        <taxon>Bacteroidota</taxon>
        <taxon>Saprospiria</taxon>
        <taxon>Saprospirales</taxon>
        <taxon>Haliscomenobacteraceae</taxon>
        <taxon>Phaeodactylibacter</taxon>
    </lineage>
</organism>
<evidence type="ECO:0000256" key="3">
    <source>
        <dbReference type="ARBA" id="ARBA00023237"/>
    </source>
</evidence>
<feature type="compositionally biased region" description="Polar residues" evidence="5">
    <location>
        <begin position="536"/>
        <end position="551"/>
    </location>
</feature>
<evidence type="ECO:0000256" key="5">
    <source>
        <dbReference type="SAM" id="MobiDB-lite"/>
    </source>
</evidence>
<dbReference type="InterPro" id="IPR008969">
    <property type="entry name" value="CarboxyPept-like_regulatory"/>
</dbReference>
<dbReference type="InterPro" id="IPR006664">
    <property type="entry name" value="OMP_bac"/>
</dbReference>
<dbReference type="EMBL" id="VOOR01000018">
    <property type="protein sequence ID" value="TXB63170.1"/>
    <property type="molecule type" value="Genomic_DNA"/>
</dbReference>
<keyword evidence="2 4" id="KW-0472">Membrane</keyword>
<feature type="region of interest" description="Disordered" evidence="5">
    <location>
        <begin position="531"/>
        <end position="553"/>
    </location>
</feature>
<proteinExistence type="predicted"/>
<dbReference type="InterPro" id="IPR011659">
    <property type="entry name" value="WD40"/>
</dbReference>